<reference evidence="5 6" key="1">
    <citation type="journal article" date="2012" name="Stand. Genomic Sci.">
        <title>Genome sequence of the soil bacterium Saccharomonospora azurea type strain (NA-128(T)).</title>
        <authorList>
            <person name="Klenk H.P."/>
            <person name="Held B."/>
            <person name="Lucas S."/>
            <person name="Lapidus A."/>
            <person name="Copeland A."/>
            <person name="Hammon N."/>
            <person name="Pitluck S."/>
            <person name="Goodwin L.A."/>
            <person name="Han C."/>
            <person name="Tapia R."/>
            <person name="Brambilla E.M."/>
            <person name="Potter G."/>
            <person name="Land M."/>
            <person name="Ivanova N."/>
            <person name="Rohde M."/>
            <person name="Goker M."/>
            <person name="Detter J.C."/>
            <person name="Kyrpides N.C."/>
            <person name="Woyke T."/>
        </authorList>
    </citation>
    <scope>NUCLEOTIDE SEQUENCE [LARGE SCALE GENOMIC DNA]</scope>
    <source>
        <strain evidence="5 6">NA-128</strain>
    </source>
</reference>
<dbReference type="GO" id="GO:0005886">
    <property type="term" value="C:plasma membrane"/>
    <property type="evidence" value="ECO:0007669"/>
    <property type="project" value="TreeGrafter"/>
</dbReference>
<dbReference type="InterPro" id="IPR014032">
    <property type="entry name" value="Peptidase_A24A_bac"/>
</dbReference>
<evidence type="ECO:0000259" key="4">
    <source>
        <dbReference type="Pfam" id="PF01478"/>
    </source>
</evidence>
<dbReference type="OrthoDB" id="5197713at2"/>
<protein>
    <submittedName>
        <fullName evidence="5">Prepilin signal peptidase PulO-like peptidase</fullName>
    </submittedName>
</protein>
<organism evidence="5 6">
    <name type="scientific">Saccharomonospora azurea NA-128</name>
    <dbReference type="NCBI Taxonomy" id="882081"/>
    <lineage>
        <taxon>Bacteria</taxon>
        <taxon>Bacillati</taxon>
        <taxon>Actinomycetota</taxon>
        <taxon>Actinomycetes</taxon>
        <taxon>Pseudonocardiales</taxon>
        <taxon>Pseudonocardiaceae</taxon>
        <taxon>Saccharomonospora</taxon>
    </lineage>
</organism>
<feature type="transmembrane region" description="Helical" evidence="3">
    <location>
        <begin position="60"/>
        <end position="79"/>
    </location>
</feature>
<keyword evidence="3" id="KW-0812">Transmembrane</keyword>
<gene>
    <name evidence="5" type="ORF">SacazDRAFT_00021</name>
</gene>
<name>H8G3D1_9PSEU</name>
<evidence type="ECO:0000256" key="1">
    <source>
        <dbReference type="ARBA" id="ARBA00005801"/>
    </source>
</evidence>
<accession>H8G3D1</accession>
<feature type="transmembrane region" description="Helical" evidence="3">
    <location>
        <begin position="196"/>
        <end position="214"/>
    </location>
</feature>
<keyword evidence="6" id="KW-1185">Reference proteome</keyword>
<dbReference type="Proteomes" id="UP000004705">
    <property type="component" value="Chromosome"/>
</dbReference>
<evidence type="ECO:0000256" key="3">
    <source>
        <dbReference type="SAM" id="Phobius"/>
    </source>
</evidence>
<dbReference type="GO" id="GO:0004190">
    <property type="term" value="F:aspartic-type endopeptidase activity"/>
    <property type="evidence" value="ECO:0007669"/>
    <property type="project" value="InterPro"/>
</dbReference>
<dbReference type="PANTHER" id="PTHR30487:SF0">
    <property type="entry name" value="PREPILIN LEADER PEPTIDASE_N-METHYLTRANSFERASE-RELATED"/>
    <property type="match status" value="1"/>
</dbReference>
<dbReference type="Gene3D" id="1.20.120.1220">
    <property type="match status" value="1"/>
</dbReference>
<feature type="transmembrane region" description="Helical" evidence="3">
    <location>
        <begin position="91"/>
        <end position="109"/>
    </location>
</feature>
<dbReference type="GO" id="GO:0006465">
    <property type="term" value="P:signal peptide processing"/>
    <property type="evidence" value="ECO:0007669"/>
    <property type="project" value="TreeGrafter"/>
</dbReference>
<feature type="domain" description="Prepilin type IV endopeptidase peptidase" evidence="4">
    <location>
        <begin position="70"/>
        <end position="178"/>
    </location>
</feature>
<dbReference type="Pfam" id="PF01478">
    <property type="entry name" value="Peptidase_A24"/>
    <property type="match status" value="1"/>
</dbReference>
<keyword evidence="3" id="KW-0472">Membrane</keyword>
<dbReference type="PRINTS" id="PR00864">
    <property type="entry name" value="PREPILNPTASE"/>
</dbReference>
<evidence type="ECO:0000313" key="5">
    <source>
        <dbReference type="EMBL" id="EHY87009.1"/>
    </source>
</evidence>
<evidence type="ECO:0000256" key="2">
    <source>
        <dbReference type="RuleBase" id="RU003793"/>
    </source>
</evidence>
<dbReference type="InterPro" id="IPR000045">
    <property type="entry name" value="Prepilin_IV_endopep_pep"/>
</dbReference>
<evidence type="ECO:0000313" key="6">
    <source>
        <dbReference type="Proteomes" id="UP000004705"/>
    </source>
</evidence>
<dbReference type="RefSeq" id="WP_005437435.1">
    <property type="nucleotide sequence ID" value="NZ_CM001466.1"/>
</dbReference>
<feature type="transmembrane region" description="Helical" evidence="3">
    <location>
        <begin position="115"/>
        <end position="133"/>
    </location>
</feature>
<dbReference type="EMBL" id="CM001466">
    <property type="protein sequence ID" value="EHY87009.1"/>
    <property type="molecule type" value="Genomic_DNA"/>
</dbReference>
<sequence>MDWGLLSIVVVGAGLVVGWAASRLLAAAAGPAPVPAGPCAVGTGVLWGVGCVLAQRGALPPWWVPVPLAATAFAVPLALADLRHRRLPDVLTLPSYVLGAVAVGAAALGGPGPPLVATAVVGGLATLGAHVLLHRLAPASLGAGDVKLSGSLGLLAGAAGWPTLVVVMVLASAVTAVLAGAAIVRRGLRWRDGVPHGPGLLAATCVGVLFPGGLPSVGS</sequence>
<proteinExistence type="inferred from homology"/>
<comment type="similarity">
    <text evidence="1 2">Belongs to the peptidase A24 family.</text>
</comment>
<dbReference type="PANTHER" id="PTHR30487">
    <property type="entry name" value="TYPE 4 PREPILIN-LIKE PROTEINS LEADER PEPTIDE-PROCESSING ENZYME"/>
    <property type="match status" value="1"/>
</dbReference>
<dbReference type="HOGENOM" id="CLU_057101_11_1_11"/>
<feature type="transmembrane region" description="Helical" evidence="3">
    <location>
        <begin position="154"/>
        <end position="184"/>
    </location>
</feature>
<dbReference type="InterPro" id="IPR050882">
    <property type="entry name" value="Prepilin_peptidase/N-MTase"/>
</dbReference>
<keyword evidence="3" id="KW-1133">Transmembrane helix</keyword>
<dbReference type="AlphaFoldDB" id="H8G3D1"/>